<evidence type="ECO:0000259" key="3">
    <source>
        <dbReference type="PROSITE" id="PS50158"/>
    </source>
</evidence>
<organism evidence="4 5">
    <name type="scientific">Adineta steineri</name>
    <dbReference type="NCBI Taxonomy" id="433720"/>
    <lineage>
        <taxon>Eukaryota</taxon>
        <taxon>Metazoa</taxon>
        <taxon>Spiralia</taxon>
        <taxon>Gnathifera</taxon>
        <taxon>Rotifera</taxon>
        <taxon>Eurotatoria</taxon>
        <taxon>Bdelloidea</taxon>
        <taxon>Adinetida</taxon>
        <taxon>Adinetidae</taxon>
        <taxon>Adineta</taxon>
    </lineage>
</organism>
<dbReference type="GO" id="GO:0003676">
    <property type="term" value="F:nucleic acid binding"/>
    <property type="evidence" value="ECO:0007669"/>
    <property type="project" value="InterPro"/>
</dbReference>
<name>A0A820F9C7_9BILA</name>
<dbReference type="EMBL" id="CAJOAY010012993">
    <property type="protein sequence ID" value="CAF4259443.1"/>
    <property type="molecule type" value="Genomic_DNA"/>
</dbReference>
<accession>A0A820F9C7</accession>
<feature type="compositionally biased region" description="Gly residues" evidence="2">
    <location>
        <begin position="25"/>
        <end position="48"/>
    </location>
</feature>
<feature type="non-terminal residue" evidence="4">
    <location>
        <position position="143"/>
    </location>
</feature>
<feature type="domain" description="CCHC-type" evidence="3">
    <location>
        <begin position="58"/>
        <end position="72"/>
    </location>
</feature>
<proteinExistence type="predicted"/>
<protein>
    <recommendedName>
        <fullName evidence="3">CCHC-type domain-containing protein</fullName>
    </recommendedName>
</protein>
<comment type="caution">
    <text evidence="4">The sequence shown here is derived from an EMBL/GenBank/DDBJ whole genome shotgun (WGS) entry which is preliminary data.</text>
</comment>
<reference evidence="4" key="1">
    <citation type="submission" date="2021-02" db="EMBL/GenBank/DDBJ databases">
        <authorList>
            <person name="Nowell W R."/>
        </authorList>
    </citation>
    <scope>NUCLEOTIDE SEQUENCE</scope>
</reference>
<evidence type="ECO:0000313" key="5">
    <source>
        <dbReference type="Proteomes" id="UP000663881"/>
    </source>
</evidence>
<evidence type="ECO:0000256" key="2">
    <source>
        <dbReference type="SAM" id="MobiDB-lite"/>
    </source>
</evidence>
<keyword evidence="1" id="KW-0863">Zinc-finger</keyword>
<dbReference type="Gene3D" id="4.10.60.10">
    <property type="entry name" value="Zinc finger, CCHC-type"/>
    <property type="match status" value="1"/>
</dbReference>
<dbReference type="Pfam" id="PF00098">
    <property type="entry name" value="zf-CCHC"/>
    <property type="match status" value="1"/>
</dbReference>
<keyword evidence="1" id="KW-0479">Metal-binding</keyword>
<dbReference type="GO" id="GO:0008270">
    <property type="term" value="F:zinc ion binding"/>
    <property type="evidence" value="ECO:0007669"/>
    <property type="project" value="UniProtKB-KW"/>
</dbReference>
<evidence type="ECO:0000313" key="4">
    <source>
        <dbReference type="EMBL" id="CAF4259443.1"/>
    </source>
</evidence>
<dbReference type="InterPro" id="IPR001878">
    <property type="entry name" value="Znf_CCHC"/>
</dbReference>
<feature type="non-terminal residue" evidence="4">
    <location>
        <position position="1"/>
    </location>
</feature>
<sequence length="143" mass="15460">HAGYAMESEQQNPPTEGAQYDPERGGYGGRGGYEGRGGYRGRGGGRGTFGRGRGPIICYNCGQQGHFARDCPTVTCAYYKGSNHAIEECPVLPAKIQDKQQSQNIQLIGIEQRTTDPTVNVLTRSGMVTGGQPAKPRGEWVRK</sequence>
<dbReference type="Proteomes" id="UP000663881">
    <property type="component" value="Unassembled WGS sequence"/>
</dbReference>
<feature type="region of interest" description="Disordered" evidence="2">
    <location>
        <begin position="1"/>
        <end position="48"/>
    </location>
</feature>
<evidence type="ECO:0000256" key="1">
    <source>
        <dbReference type="PROSITE-ProRule" id="PRU00047"/>
    </source>
</evidence>
<gene>
    <name evidence="4" type="ORF">OKA104_LOCUS44044</name>
</gene>
<keyword evidence="1" id="KW-0862">Zinc</keyword>
<dbReference type="InterPro" id="IPR036875">
    <property type="entry name" value="Znf_CCHC_sf"/>
</dbReference>
<dbReference type="PROSITE" id="PS50158">
    <property type="entry name" value="ZF_CCHC"/>
    <property type="match status" value="1"/>
</dbReference>
<dbReference type="SMART" id="SM00343">
    <property type="entry name" value="ZnF_C2HC"/>
    <property type="match status" value="1"/>
</dbReference>
<dbReference type="SUPFAM" id="SSF57756">
    <property type="entry name" value="Retrovirus zinc finger-like domains"/>
    <property type="match status" value="1"/>
</dbReference>
<dbReference type="AlphaFoldDB" id="A0A820F9C7"/>